<feature type="transmembrane region" description="Helical" evidence="12">
    <location>
        <begin position="326"/>
        <end position="348"/>
    </location>
</feature>
<evidence type="ECO:0000256" key="1">
    <source>
        <dbReference type="ARBA" id="ARBA00000085"/>
    </source>
</evidence>
<dbReference type="EMBL" id="BNAB01000004">
    <property type="protein sequence ID" value="GHE00377.1"/>
    <property type="molecule type" value="Genomic_DNA"/>
</dbReference>
<keyword evidence="8 15" id="KW-0418">Kinase</keyword>
<dbReference type="PRINTS" id="PR00344">
    <property type="entry name" value="BCTRLSENSOR"/>
</dbReference>
<dbReference type="Pfam" id="PF00672">
    <property type="entry name" value="HAMP"/>
    <property type="match status" value="1"/>
</dbReference>
<accession>A0AAN4UPS4</accession>
<dbReference type="Gene3D" id="1.10.287.130">
    <property type="match status" value="1"/>
</dbReference>
<dbReference type="InterPro" id="IPR003661">
    <property type="entry name" value="HisK_dim/P_dom"/>
</dbReference>
<feature type="domain" description="Histidine kinase" evidence="13">
    <location>
        <begin position="451"/>
        <end position="668"/>
    </location>
</feature>
<dbReference type="AlphaFoldDB" id="A0AAN4UPS4"/>
<feature type="domain" description="HAMP" evidence="14">
    <location>
        <begin position="349"/>
        <end position="402"/>
    </location>
</feature>
<dbReference type="SMART" id="SM00388">
    <property type="entry name" value="HisKA"/>
    <property type="match status" value="1"/>
</dbReference>
<dbReference type="InterPro" id="IPR036890">
    <property type="entry name" value="HATPase_C_sf"/>
</dbReference>
<dbReference type="Proteomes" id="UP000634647">
    <property type="component" value="Unassembled WGS sequence"/>
</dbReference>
<dbReference type="InterPro" id="IPR033463">
    <property type="entry name" value="sCache_3"/>
</dbReference>
<evidence type="ECO:0000313" key="17">
    <source>
        <dbReference type="Proteomes" id="UP000199541"/>
    </source>
</evidence>
<dbReference type="InterPro" id="IPR005467">
    <property type="entry name" value="His_kinase_dom"/>
</dbReference>
<evidence type="ECO:0000256" key="5">
    <source>
        <dbReference type="ARBA" id="ARBA00022553"/>
    </source>
</evidence>
<dbReference type="CDD" id="cd00082">
    <property type="entry name" value="HisKA"/>
    <property type="match status" value="1"/>
</dbReference>
<dbReference type="SMART" id="SM00304">
    <property type="entry name" value="HAMP"/>
    <property type="match status" value="1"/>
</dbReference>
<dbReference type="InterPro" id="IPR003594">
    <property type="entry name" value="HATPase_dom"/>
</dbReference>
<dbReference type="EMBL" id="FNOB01000005">
    <property type="protein sequence ID" value="SDW62828.1"/>
    <property type="molecule type" value="Genomic_DNA"/>
</dbReference>
<keyword evidence="4" id="KW-1003">Cell membrane</keyword>
<dbReference type="SUPFAM" id="SSF47384">
    <property type="entry name" value="Homodimeric domain of signal transducing histidine kinase"/>
    <property type="match status" value="1"/>
</dbReference>
<dbReference type="GO" id="GO:0005886">
    <property type="term" value="C:plasma membrane"/>
    <property type="evidence" value="ECO:0007669"/>
    <property type="project" value="UniProtKB-SubCell"/>
</dbReference>
<evidence type="ECO:0000256" key="4">
    <source>
        <dbReference type="ARBA" id="ARBA00022475"/>
    </source>
</evidence>
<dbReference type="PANTHER" id="PTHR43065">
    <property type="entry name" value="SENSOR HISTIDINE KINASE"/>
    <property type="match status" value="1"/>
</dbReference>
<dbReference type="InterPro" id="IPR003660">
    <property type="entry name" value="HAMP_dom"/>
</dbReference>
<reference evidence="16 17" key="2">
    <citation type="submission" date="2016-10" db="EMBL/GenBank/DDBJ databases">
        <authorList>
            <person name="Varghese N."/>
            <person name="Submissions S."/>
        </authorList>
    </citation>
    <scope>NUCLEOTIDE SEQUENCE [LARGE SCALE GENOMIC DNA]</scope>
    <source>
        <strain evidence="16 17">DSM 24802</strain>
    </source>
</reference>
<evidence type="ECO:0000256" key="3">
    <source>
        <dbReference type="ARBA" id="ARBA00012438"/>
    </source>
</evidence>
<dbReference type="SUPFAM" id="SSF103190">
    <property type="entry name" value="Sensory domain-like"/>
    <property type="match status" value="1"/>
</dbReference>
<comment type="subcellular location">
    <subcellularLocation>
        <location evidence="2">Cell membrane</location>
        <topology evidence="2">Multi-pass membrane protein</topology>
    </subcellularLocation>
</comment>
<dbReference type="SUPFAM" id="SSF55874">
    <property type="entry name" value="ATPase domain of HSP90 chaperone/DNA topoisomerase II/histidine kinase"/>
    <property type="match status" value="1"/>
</dbReference>
<dbReference type="InterPro" id="IPR004358">
    <property type="entry name" value="Sig_transdc_His_kin-like_C"/>
</dbReference>
<dbReference type="SUPFAM" id="SSF158472">
    <property type="entry name" value="HAMP domain-like"/>
    <property type="match status" value="1"/>
</dbReference>
<evidence type="ECO:0000256" key="11">
    <source>
        <dbReference type="SAM" id="Coils"/>
    </source>
</evidence>
<gene>
    <name evidence="15" type="ORF">GCM10008024_11640</name>
    <name evidence="16" type="ORF">SAMN05444006_105149</name>
</gene>
<dbReference type="SMART" id="SM00387">
    <property type="entry name" value="HATPase_c"/>
    <property type="match status" value="1"/>
</dbReference>
<keyword evidence="7 12" id="KW-0812">Transmembrane</keyword>
<feature type="coiled-coil region" evidence="11">
    <location>
        <begin position="408"/>
        <end position="442"/>
    </location>
</feature>
<keyword evidence="11" id="KW-0175">Coiled coil</keyword>
<dbReference type="Pfam" id="PF02518">
    <property type="entry name" value="HATPase_c"/>
    <property type="match status" value="1"/>
</dbReference>
<keyword evidence="17" id="KW-1185">Reference proteome</keyword>
<dbReference type="Pfam" id="PF00512">
    <property type="entry name" value="HisKA"/>
    <property type="match status" value="1"/>
</dbReference>
<dbReference type="Pfam" id="PF17202">
    <property type="entry name" value="sCache_3_3"/>
    <property type="match status" value="1"/>
</dbReference>
<evidence type="ECO:0000259" key="14">
    <source>
        <dbReference type="PROSITE" id="PS50885"/>
    </source>
</evidence>
<keyword evidence="10 12" id="KW-0472">Membrane</keyword>
<evidence type="ECO:0000313" key="15">
    <source>
        <dbReference type="EMBL" id="GHE00377.1"/>
    </source>
</evidence>
<dbReference type="PROSITE" id="PS50885">
    <property type="entry name" value="HAMP"/>
    <property type="match status" value="1"/>
</dbReference>
<comment type="catalytic activity">
    <reaction evidence="1">
        <text>ATP + protein L-histidine = ADP + protein N-phospho-L-histidine.</text>
        <dbReference type="EC" id="2.7.13.3"/>
    </reaction>
</comment>
<dbReference type="Gene3D" id="3.30.565.10">
    <property type="entry name" value="Histidine kinase-like ATPase, C-terminal domain"/>
    <property type="match status" value="1"/>
</dbReference>
<evidence type="ECO:0000256" key="7">
    <source>
        <dbReference type="ARBA" id="ARBA00022692"/>
    </source>
</evidence>
<reference evidence="15" key="3">
    <citation type="submission" date="2023-06" db="EMBL/GenBank/DDBJ databases">
        <authorList>
            <person name="Sun Q."/>
            <person name="Zhou Y."/>
        </authorList>
    </citation>
    <scope>NUCLEOTIDE SEQUENCE</scope>
    <source>
        <strain evidence="15">CGMCC 1.10859</strain>
    </source>
</reference>
<dbReference type="Proteomes" id="UP000199541">
    <property type="component" value="Unassembled WGS sequence"/>
</dbReference>
<dbReference type="CDD" id="cd06225">
    <property type="entry name" value="HAMP"/>
    <property type="match status" value="1"/>
</dbReference>
<evidence type="ECO:0000256" key="6">
    <source>
        <dbReference type="ARBA" id="ARBA00022679"/>
    </source>
</evidence>
<dbReference type="PROSITE" id="PS50109">
    <property type="entry name" value="HIS_KIN"/>
    <property type="match status" value="1"/>
</dbReference>
<keyword evidence="5" id="KW-0597">Phosphoprotein</keyword>
<organism evidence="15 18">
    <name type="scientific">Allgaiera indica</name>
    <dbReference type="NCBI Taxonomy" id="765699"/>
    <lineage>
        <taxon>Bacteria</taxon>
        <taxon>Pseudomonadati</taxon>
        <taxon>Pseudomonadota</taxon>
        <taxon>Alphaproteobacteria</taxon>
        <taxon>Rhodobacterales</taxon>
        <taxon>Paracoccaceae</taxon>
        <taxon>Allgaiera</taxon>
    </lineage>
</organism>
<protein>
    <recommendedName>
        <fullName evidence="3">histidine kinase</fullName>
        <ecNumber evidence="3">2.7.13.3</ecNumber>
    </recommendedName>
</protein>
<evidence type="ECO:0000259" key="13">
    <source>
        <dbReference type="PROSITE" id="PS50109"/>
    </source>
</evidence>
<sequence length="668" mass="72730">MRRLWRPRRGSVRLRLLVIALLPMLVLLPALLGFTTLRWARKVDNLLIVKVNGDLTIAHQYMAQLLANSGERIAALGNSVSFARHVEAPGARAYLERERRALGLDFLYVARPGGGVIASTTPVAPRVPGDWKVVDSALAGKRMAAVDVFGPKTLAALSPALAARARIPLVPTRAARPTTRKVEDDGMVLHAAAPVVLPDGTRAALVGGILLNRNLHFIDRINALVYRSRSLPAGSVGTATLFLDDVRVSTNVRLFENVRALGTRVSAVVRKRVLGEGKVWLDRAFVVNDWYISAYEPITDSLGRRVGMLYVGFLARPFAQAKAQSMILSLLAFLAIAAISVPVFLRWAGRIFGPLESMTDTIARVEAGDLSARIGKAQAEDEIGRVARHLDHLLDQVQERDQRLRDWAAELNDKVDERTRDLREVNRRLEQTTQQLVMSEKLAAVGEITASIAHEINNPVAVIQGNLDVARQTLGPAAAPAKTEFDLIDAQVHRITSIVTKLLQFARPAEFSGSADRVAPAEVVSDCLALTRHRLRDARVEVRRADSATRRMRIERTGLQQVLINLIVNALHAMPGGGTLTITTRDAPREGHTGRAGAEIIVADTGQGIAPEALGRIFDPFFTTKRAEGTGLGLSISRMLIDEAGGAIEVESTPGQGTRFTLWLPAAE</sequence>
<dbReference type="EC" id="2.7.13.3" evidence="3"/>
<keyword evidence="9 12" id="KW-1133">Transmembrane helix</keyword>
<dbReference type="InterPro" id="IPR036097">
    <property type="entry name" value="HisK_dim/P_sf"/>
</dbReference>
<evidence type="ECO:0000313" key="18">
    <source>
        <dbReference type="Proteomes" id="UP000634647"/>
    </source>
</evidence>
<comment type="caution">
    <text evidence="15">The sequence shown here is derived from an EMBL/GenBank/DDBJ whole genome shotgun (WGS) entry which is preliminary data.</text>
</comment>
<dbReference type="GO" id="GO:0000155">
    <property type="term" value="F:phosphorelay sensor kinase activity"/>
    <property type="evidence" value="ECO:0007669"/>
    <property type="project" value="InterPro"/>
</dbReference>
<evidence type="ECO:0000256" key="10">
    <source>
        <dbReference type="ARBA" id="ARBA00023136"/>
    </source>
</evidence>
<dbReference type="RefSeq" id="WP_035843152.1">
    <property type="nucleotide sequence ID" value="NZ_BNAB01000004.1"/>
</dbReference>
<reference evidence="15" key="1">
    <citation type="journal article" date="2014" name="Int. J. Syst. Evol. Microbiol.">
        <title>Complete genome sequence of Corynebacterium casei LMG S-19264T (=DSM 44701T), isolated from a smear-ripened cheese.</title>
        <authorList>
            <consortium name="US DOE Joint Genome Institute (JGI-PGF)"/>
            <person name="Walter F."/>
            <person name="Albersmeier A."/>
            <person name="Kalinowski J."/>
            <person name="Ruckert C."/>
        </authorList>
    </citation>
    <scope>NUCLEOTIDE SEQUENCE</scope>
    <source>
        <strain evidence="15">CGMCC 1.10859</strain>
    </source>
</reference>
<evidence type="ECO:0000256" key="9">
    <source>
        <dbReference type="ARBA" id="ARBA00022989"/>
    </source>
</evidence>
<dbReference type="Gene3D" id="6.10.340.10">
    <property type="match status" value="1"/>
</dbReference>
<proteinExistence type="predicted"/>
<dbReference type="PANTHER" id="PTHR43065:SF22">
    <property type="entry name" value="HISTIDINE KINASE"/>
    <property type="match status" value="1"/>
</dbReference>
<keyword evidence="6" id="KW-0808">Transferase</keyword>
<evidence type="ECO:0000313" key="16">
    <source>
        <dbReference type="EMBL" id="SDW62828.1"/>
    </source>
</evidence>
<name>A0AAN4UPS4_9RHOB</name>
<evidence type="ECO:0000256" key="2">
    <source>
        <dbReference type="ARBA" id="ARBA00004651"/>
    </source>
</evidence>
<dbReference type="InterPro" id="IPR029151">
    <property type="entry name" value="Sensor-like_sf"/>
</dbReference>
<evidence type="ECO:0000256" key="12">
    <source>
        <dbReference type="SAM" id="Phobius"/>
    </source>
</evidence>
<evidence type="ECO:0000256" key="8">
    <source>
        <dbReference type="ARBA" id="ARBA00022777"/>
    </source>
</evidence>